<accession>A0A7S4AGL3</accession>
<dbReference type="AlphaFoldDB" id="A0A7S4AGL3"/>
<dbReference type="InterPro" id="IPR008775">
    <property type="entry name" value="Phytyl_CoA_dOase-like"/>
</dbReference>
<dbReference type="InterPro" id="IPR051961">
    <property type="entry name" value="Fungal_Metabolite_Diox"/>
</dbReference>
<sequence>MGDSSSSSSDNKKTDPNSYQDDDRTLYRLPPRPRCKTYNTDVTDYDLDALAETLETDGVVVLPGVYSGEQIEAFREAHRQNFSVVRDLVSQESAIYKPYRHDFDKKRYYLMPHYEIENPETGESHDVIEISPGRFDYTFGMNGGDSSDDDDEDEDDDEDDDDEDNDGFSFASIEFQRPKILADLMDRMLGSDFGSYAGALPSAGKSKDGPWHRDVYLLFDDETVDINLPHPHYFTVLIPLVSVGAENGATEFLLGSHKQTCRNALQQSKSNSFQACAEPGSVIVFDGRVCHRGRRNATDENRTVLYMVWTKLWYNDY</sequence>
<dbReference type="Pfam" id="PF05721">
    <property type="entry name" value="PhyH"/>
    <property type="match status" value="1"/>
</dbReference>
<dbReference type="PANTHER" id="PTHR37563">
    <property type="entry name" value="PHYTANOYL-COA DIOXYGENASE FAMILY PROTEIN (AFU_ORTHOLOGUE AFUA_2G03330)"/>
    <property type="match status" value="1"/>
</dbReference>
<protein>
    <recommendedName>
        <fullName evidence="3">Fe2OG dioxygenase domain-containing protein</fullName>
    </recommendedName>
</protein>
<feature type="compositionally biased region" description="Acidic residues" evidence="1">
    <location>
        <begin position="146"/>
        <end position="166"/>
    </location>
</feature>
<feature type="region of interest" description="Disordered" evidence="1">
    <location>
        <begin position="139"/>
        <end position="168"/>
    </location>
</feature>
<proteinExistence type="predicted"/>
<dbReference type="PANTHER" id="PTHR37563:SF2">
    <property type="entry name" value="PHYTANOYL-COA DIOXYGENASE FAMILY PROTEIN (AFU_ORTHOLOGUE AFUA_2G03330)"/>
    <property type="match status" value="1"/>
</dbReference>
<dbReference type="EMBL" id="HBIX01010230">
    <property type="protein sequence ID" value="CAE0715011.1"/>
    <property type="molecule type" value="Transcribed_RNA"/>
</dbReference>
<gene>
    <name evidence="2" type="ORF">PAUS00366_LOCUS7763</name>
</gene>
<evidence type="ECO:0000313" key="2">
    <source>
        <dbReference type="EMBL" id="CAE0715011.1"/>
    </source>
</evidence>
<feature type="region of interest" description="Disordered" evidence="1">
    <location>
        <begin position="1"/>
        <end position="33"/>
    </location>
</feature>
<dbReference type="SUPFAM" id="SSF51197">
    <property type="entry name" value="Clavaminate synthase-like"/>
    <property type="match status" value="1"/>
</dbReference>
<organism evidence="2">
    <name type="scientific">Pseudo-nitzschia australis</name>
    <dbReference type="NCBI Taxonomy" id="44445"/>
    <lineage>
        <taxon>Eukaryota</taxon>
        <taxon>Sar</taxon>
        <taxon>Stramenopiles</taxon>
        <taxon>Ochrophyta</taxon>
        <taxon>Bacillariophyta</taxon>
        <taxon>Bacillariophyceae</taxon>
        <taxon>Bacillariophycidae</taxon>
        <taxon>Bacillariales</taxon>
        <taxon>Bacillariaceae</taxon>
        <taxon>Pseudo-nitzschia</taxon>
    </lineage>
</organism>
<name>A0A7S4AGL3_9STRA</name>
<reference evidence="2" key="1">
    <citation type="submission" date="2021-01" db="EMBL/GenBank/DDBJ databases">
        <authorList>
            <person name="Corre E."/>
            <person name="Pelletier E."/>
            <person name="Niang G."/>
            <person name="Scheremetjew M."/>
            <person name="Finn R."/>
            <person name="Kale V."/>
            <person name="Holt S."/>
            <person name="Cochrane G."/>
            <person name="Meng A."/>
            <person name="Brown T."/>
            <person name="Cohen L."/>
        </authorList>
    </citation>
    <scope>NUCLEOTIDE SEQUENCE</scope>
    <source>
        <strain evidence="2">10249 10 AB</strain>
    </source>
</reference>
<evidence type="ECO:0008006" key="3">
    <source>
        <dbReference type="Google" id="ProtNLM"/>
    </source>
</evidence>
<feature type="compositionally biased region" description="Basic and acidic residues" evidence="1">
    <location>
        <begin position="10"/>
        <end position="26"/>
    </location>
</feature>
<evidence type="ECO:0000256" key="1">
    <source>
        <dbReference type="SAM" id="MobiDB-lite"/>
    </source>
</evidence>
<dbReference type="Gene3D" id="2.60.120.620">
    <property type="entry name" value="q2cbj1_9rhob like domain"/>
    <property type="match status" value="1"/>
</dbReference>